<feature type="region of interest" description="Disordered" evidence="13">
    <location>
        <begin position="698"/>
        <end position="819"/>
    </location>
</feature>
<dbReference type="PROSITE" id="PS00135">
    <property type="entry name" value="TRYPSIN_SER"/>
    <property type="match status" value="1"/>
</dbReference>
<feature type="compositionally biased region" description="Low complexity" evidence="13">
    <location>
        <begin position="717"/>
        <end position="733"/>
    </location>
</feature>
<feature type="compositionally biased region" description="Polar residues" evidence="13">
    <location>
        <begin position="806"/>
        <end position="819"/>
    </location>
</feature>
<protein>
    <recommendedName>
        <fullName evidence="10">limulus clotting factor C</fullName>
        <ecNumber evidence="10">3.4.21.84</ecNumber>
    </recommendedName>
</protein>
<dbReference type="PROSITE" id="PS50240">
    <property type="entry name" value="TRYPSIN_DOM"/>
    <property type="match status" value="2"/>
</dbReference>
<comment type="similarity">
    <text evidence="8">Belongs to the peptidase S1 family. CLIP subfamily.</text>
</comment>
<evidence type="ECO:0000256" key="5">
    <source>
        <dbReference type="ARBA" id="ARBA00022820"/>
    </source>
</evidence>
<dbReference type="PRINTS" id="PR00261">
    <property type="entry name" value="LDLRECEPTOR"/>
</dbReference>
<keyword evidence="2 12" id="KW-0645">Protease</keyword>
<dbReference type="PhylomeDB" id="J9HJ91"/>
<feature type="disulfide bond" evidence="11">
    <location>
        <begin position="558"/>
        <end position="570"/>
    </location>
</feature>
<dbReference type="PANTHER" id="PTHR24258:SF140">
    <property type="entry name" value="BCDNA.GH08420-RELATED"/>
    <property type="match status" value="1"/>
</dbReference>
<evidence type="ECO:0000259" key="14">
    <source>
        <dbReference type="PROSITE" id="PS50240"/>
    </source>
</evidence>
<dbReference type="Gene3D" id="2.40.10.10">
    <property type="entry name" value="Trypsin-like serine proteases"/>
    <property type="match status" value="3"/>
</dbReference>
<feature type="compositionally biased region" description="Low complexity" evidence="13">
    <location>
        <begin position="924"/>
        <end position="963"/>
    </location>
</feature>
<evidence type="ECO:0000313" key="15">
    <source>
        <dbReference type="EMBL" id="EJY57924.1"/>
    </source>
</evidence>
<evidence type="ECO:0000256" key="2">
    <source>
        <dbReference type="ARBA" id="ARBA00022670"/>
    </source>
</evidence>
<dbReference type="HOGENOM" id="CLU_000346_0_0_1"/>
<comment type="caution">
    <text evidence="11">Lacks conserved residue(s) required for the propagation of feature annotation.</text>
</comment>
<dbReference type="InterPro" id="IPR009003">
    <property type="entry name" value="Peptidase_S1_PA"/>
</dbReference>
<feature type="compositionally biased region" description="Polar residues" evidence="13">
    <location>
        <begin position="734"/>
        <end position="774"/>
    </location>
</feature>
<dbReference type="Proteomes" id="UP000682892">
    <property type="component" value="Unassembled WGS sequence"/>
</dbReference>
<dbReference type="InterPro" id="IPR043504">
    <property type="entry name" value="Peptidase_S1_PA_chymotrypsin"/>
</dbReference>
<accession>J9HJ91</accession>
<dbReference type="eggNOG" id="KOG3627">
    <property type="taxonomic scope" value="Eukaryota"/>
</dbReference>
<feature type="compositionally biased region" description="Low complexity" evidence="13">
    <location>
        <begin position="775"/>
        <end position="803"/>
    </location>
</feature>
<dbReference type="GO" id="GO:0004252">
    <property type="term" value="F:serine-type endopeptidase activity"/>
    <property type="evidence" value="ECO:0007669"/>
    <property type="project" value="InterPro"/>
</dbReference>
<proteinExistence type="inferred from homology"/>
<feature type="disulfide bond" evidence="11">
    <location>
        <begin position="88"/>
        <end position="103"/>
    </location>
</feature>
<reference evidence="15" key="2">
    <citation type="journal article" date="2007" name="Science">
        <title>Genome sequence of Aedes aegypti, a major arbovirus vector.</title>
        <authorList>
            <person name="Nene V."/>
            <person name="Wortman J.R."/>
            <person name="Lawson D."/>
            <person name="Haas B."/>
            <person name="Kodira C."/>
            <person name="Tu Z.J."/>
            <person name="Loftus B."/>
            <person name="Xi Z."/>
            <person name="Megy K."/>
            <person name="Grabherr M."/>
            <person name="Ren Q."/>
            <person name="Zdobnov E.M."/>
            <person name="Lobo N.F."/>
            <person name="Campbell K.S."/>
            <person name="Brown S.E."/>
            <person name="Bonaldo M.F."/>
            <person name="Zhu J."/>
            <person name="Sinkins S.P."/>
            <person name="Hogenkamp D.G."/>
            <person name="Amedeo P."/>
            <person name="Arensburger P."/>
            <person name="Atkinson P.W."/>
            <person name="Bidwell S."/>
            <person name="Biedler J."/>
            <person name="Birney E."/>
            <person name="Bruggner R.V."/>
            <person name="Costas J."/>
            <person name="Coy M.R."/>
            <person name="Crabtree J."/>
            <person name="Crawford M."/>
            <person name="Debruyn B."/>
            <person name="Decaprio D."/>
            <person name="Eiglmeier K."/>
            <person name="Eisenstadt E."/>
            <person name="El-Dorry H."/>
            <person name="Gelbart W.M."/>
            <person name="Gomes S.L."/>
            <person name="Hammond M."/>
            <person name="Hannick L.I."/>
            <person name="Hogan J.R."/>
            <person name="Holmes M.H."/>
            <person name="Jaffe D."/>
            <person name="Johnston J.S."/>
            <person name="Kennedy R.C."/>
            <person name="Koo H."/>
            <person name="Kravitz S."/>
            <person name="Kriventseva E.V."/>
            <person name="Kulp D."/>
            <person name="Labutti K."/>
            <person name="Lee E."/>
            <person name="Li S."/>
            <person name="Lovin D.D."/>
            <person name="Mao C."/>
            <person name="Mauceli E."/>
            <person name="Menck C.F."/>
            <person name="Miller J.R."/>
            <person name="Montgomery P."/>
            <person name="Mori A."/>
            <person name="Nascimento A.L."/>
            <person name="Naveira H.F."/>
            <person name="Nusbaum C."/>
            <person name="O'leary S."/>
            <person name="Orvis J."/>
            <person name="Pertea M."/>
            <person name="Quesneville H."/>
            <person name="Reidenbach K.R."/>
            <person name="Rogers Y.H."/>
            <person name="Roth C.W."/>
            <person name="Schneider J.R."/>
            <person name="Schatz M."/>
            <person name="Shumway M."/>
            <person name="Stanke M."/>
            <person name="Stinson E.O."/>
            <person name="Tubio J.M."/>
            <person name="Vanzee J.P."/>
            <person name="Verjovski-Almeida S."/>
            <person name="Werner D."/>
            <person name="White O."/>
            <person name="Wyder S."/>
            <person name="Zeng Q."/>
            <person name="Zhao Q."/>
            <person name="Zhao Y."/>
            <person name="Hill C.A."/>
            <person name="Raikhel A.S."/>
            <person name="Soares M.B."/>
            <person name="Knudson D.L."/>
            <person name="Lee N.H."/>
            <person name="Galagan J."/>
            <person name="Salzberg S.L."/>
            <person name="Paulsen I.T."/>
            <person name="Dimopoulos G."/>
            <person name="Collins F.H."/>
            <person name="Birren B."/>
            <person name="Fraser-Liggett C.M."/>
            <person name="Severson D.W."/>
        </authorList>
    </citation>
    <scope>NUCLEOTIDE SEQUENCE [LARGE SCALE GENOMIC DNA]</scope>
    <source>
        <strain evidence="15">Liverpool</strain>
    </source>
</reference>
<dbReference type="Pfam" id="PF00089">
    <property type="entry name" value="Trypsin"/>
    <property type="match status" value="1"/>
</dbReference>
<evidence type="ECO:0000256" key="11">
    <source>
        <dbReference type="PROSITE-ProRule" id="PRU00124"/>
    </source>
</evidence>
<keyword evidence="3" id="KW-0732">Signal</keyword>
<name>J9HJ91_AEDAE</name>
<dbReference type="VEuPathDB" id="VectorBase:AAEL027317"/>
<evidence type="ECO:0000256" key="6">
    <source>
        <dbReference type="ARBA" id="ARBA00022825"/>
    </source>
</evidence>
<keyword evidence="1" id="KW-0768">Sushi</keyword>
<feature type="compositionally biased region" description="Low complexity" evidence="13">
    <location>
        <begin position="855"/>
        <end position="888"/>
    </location>
</feature>
<dbReference type="InterPro" id="IPR001254">
    <property type="entry name" value="Trypsin_dom"/>
</dbReference>
<reference evidence="15" key="3">
    <citation type="submission" date="2012-09" db="EMBL/GenBank/DDBJ databases">
        <authorList>
            <consortium name="VectorBase"/>
        </authorList>
    </citation>
    <scope>NUCLEOTIDE SEQUENCE</scope>
    <source>
        <strain evidence="15">Liverpool</strain>
    </source>
</reference>
<dbReference type="MEROPS" id="S01.013"/>
<dbReference type="InterPro" id="IPR002172">
    <property type="entry name" value="LDrepeatLR_classA_rpt"/>
</dbReference>
<dbReference type="InterPro" id="IPR036055">
    <property type="entry name" value="LDL_receptor-like_sf"/>
</dbReference>
<evidence type="ECO:0000256" key="1">
    <source>
        <dbReference type="ARBA" id="ARBA00022659"/>
    </source>
</evidence>
<feature type="disulfide bond" evidence="11">
    <location>
        <begin position="1528"/>
        <end position="1546"/>
    </location>
</feature>
<gene>
    <name evidence="15" type="ORF">AaeL_AAEL016971</name>
</gene>
<dbReference type="GO" id="GO:0042381">
    <property type="term" value="P:hemolymph coagulation"/>
    <property type="evidence" value="ECO:0007669"/>
    <property type="project" value="UniProtKB-KW"/>
</dbReference>
<dbReference type="PROSITE" id="PS50068">
    <property type="entry name" value="LDLRA_2"/>
    <property type="match status" value="7"/>
</dbReference>
<evidence type="ECO:0000256" key="3">
    <source>
        <dbReference type="ARBA" id="ARBA00022729"/>
    </source>
</evidence>
<feature type="domain" description="Peptidase S1" evidence="14">
    <location>
        <begin position="308"/>
        <end position="546"/>
    </location>
</feature>
<feature type="disulfide bond" evidence="11">
    <location>
        <begin position="1120"/>
        <end position="1135"/>
    </location>
</feature>
<dbReference type="GO" id="GO:0006508">
    <property type="term" value="P:proteolysis"/>
    <property type="evidence" value="ECO:0007669"/>
    <property type="project" value="UniProtKB-KW"/>
</dbReference>
<keyword evidence="6 12" id="KW-0720">Serine protease</keyword>
<sequence>MNVPLNIQNLSGKRTSDDPDLEGAQLVCSFVGPSSTEKPLAGNDSMMLQSSQELFVSSTRARGHHRHCPRGKVPCADGIQCVLSSHLCDSRVDCFDGSDESHCSCLSRLADKRRCDGYVDCPLAEDEMGCFGCDKFSFSCFNTFFEYQASHHSETRCFTLIEKCDGFNNCMNRKDEQDCTMLVRDLRSPLAFAVGHSVGVLHRNYKGKWYPVCHNPLNLAREACEAELGPADRDPVILQHHGDLPGPFIQPSPRSHHVFQPEFTDTCNGLINYVKCPAPKCGSSKQNEMENLRIKIRGKRNATELVQIVGGTKAEPAAYPFIVGIFRDGKFHCGGSIFNERWIVTAAHCCDNFPRHHYELRAGLLRRRSFSPQVQVSTVTHVFIHRGYSAQKMINDISLMHSDRPFQYNRWVRPICLPDRHMTTNDRDWIWGPKPGTMCTAVGWGALREHGGSPDHLMQVTVPILPFCKHKNDRDGLAICAAEMSGGHDACQGDSGGPFACISVSSPHEWYLAGVVSHGEGCARPNEPGVYTRVALFNDWIQRKTREVLTSSSTRQDCPGFQCSVGVSFCIPRQKRCNGKVDCLGGEDELSCSLDQLLAESIQETTIATTPKNSTATSSTTAAATTEAVTSKIDFLAENSEASDPATTVTEASSTETANIETILTTIETVSAKDVSDGIFQVSTEATTVEINTTLDISSSSQNVSASPEKVEESTVDETTSSTTETSFTHPTTIESETTADSVTALMSETTSPSLPPNENNTTVDYTVTRSTDQTTNTPFTISPTTDSLDDSSAAYSSSANDSEVNHSTTIEPKNTESSVHATTVIELISVESTTNIEATSLADPSNASITTLSSDLVEETSSSSTTPSTPDSTSSTQPDSSHSSTSSAPWMQINEAIANLKPRPPSTDRDMEMRQLELGDSVAATRTDNTTSTTISTAPSAATDSTSSTPLSTTTVESSSTTHGDLEHSETQIEPVEAEATNASVEEHPFLREIHNLVEEKTRRLNQFRLSMHYLHTSLRNQTQDANETSYQYRRFKCSKIRQSINIAHHCDRIIDCEDGTDELRCTCRDYLKDKYDFLICDGKTDCLDLTDEADCFSCTAGQFPCRMSKVCIDEKKLCDAIPDCPLHEDELDCLALTDGHKVYFDANNLSEFKYEGLVTKNTNGTWDLICGAEINNKSVESIGKICSFLGFAGYESYYQTVLTPLVNETVDLDHQPLLIMSYRNISSEPNCKALHITCAPFINATEHEISHFENQHKEQPVQVNIRPTHPIQNITSLTHITFQENAHIEFIENFGDDYDWPWNADIYLEGVFLCSAIIIEVNWIVVDSSCMRMINLKNDYLSVVAGGAKSYLKISGPYEQVVRVDCYHFLPEARVVMLHLAKNLTFTRHVLPTFIPEKNYNITDNQCLAVGQDKYGRTRTLRVHMNMTNCEPEDHICYQLNPDNGIYHADHCYTENASRTGVVVCKSKVSGWYPVGFYQNKHGLCGFNEVVKMISLKEFYTDIQHVLSHKKCDYEFPEPLCDGVRCWHGKCIGHSLVCDNKMDCDDNFDERPEACNAINDTSTACLPTQFRCGSHQCVDKSKFCDGRNDCGDLSDEPHECSCYTYLKVTDPSKICDGVRNCWDKSDENPRLCKCAKTSFRCGDSEVCIPYDHVCDDEIDCPGEEDERYCYALQQNPAETNYGEVMQQSYGIWHSKCFPKDDKYDEQTIKEICHRVGYQQVRKVYGRKVLPESRLRTSNRTHDPVDRLRGAATKAVAFNKFFKVNINEKQAIFMKPSRPLYTLVNWDAEDEQKCDRLEINCGD</sequence>
<dbReference type="InterPro" id="IPR033116">
    <property type="entry name" value="TRYPSIN_SER"/>
</dbReference>
<comment type="catalytic activity">
    <reaction evidence="9">
        <text>Selective cleavage of 103-Arg-|-Ser-104 and 124-Ile-|-Ile-125 bonds in Limulus clotting factor B to form activated factor B. Cleavage of -Pro-Arg-|-Xaa- bonds in synthetic substrates.</text>
        <dbReference type="EC" id="3.4.21.84"/>
    </reaction>
</comment>
<dbReference type="KEGG" id="aag:23687391"/>
<evidence type="ECO:0000256" key="9">
    <source>
        <dbReference type="ARBA" id="ARBA00052079"/>
    </source>
</evidence>
<dbReference type="Pfam" id="PF00057">
    <property type="entry name" value="Ldl_recept_a"/>
    <property type="match status" value="5"/>
</dbReference>
<keyword evidence="4 12" id="KW-0378">Hydrolase</keyword>
<dbReference type="Pfam" id="PF09342">
    <property type="entry name" value="DUF1986"/>
    <property type="match status" value="1"/>
</dbReference>
<organism evidence="15 16">
    <name type="scientific">Aedes aegypti</name>
    <name type="common">Yellowfever mosquito</name>
    <name type="synonym">Culex aegypti</name>
    <dbReference type="NCBI Taxonomy" id="7159"/>
    <lineage>
        <taxon>Eukaryota</taxon>
        <taxon>Metazoa</taxon>
        <taxon>Ecdysozoa</taxon>
        <taxon>Arthropoda</taxon>
        <taxon>Hexapoda</taxon>
        <taxon>Insecta</taxon>
        <taxon>Pterygota</taxon>
        <taxon>Neoptera</taxon>
        <taxon>Endopterygota</taxon>
        <taxon>Diptera</taxon>
        <taxon>Nematocera</taxon>
        <taxon>Culicoidea</taxon>
        <taxon>Culicidae</taxon>
        <taxon>Culicinae</taxon>
        <taxon>Aedini</taxon>
        <taxon>Aedes</taxon>
        <taxon>Stegomyia</taxon>
    </lineage>
</organism>
<evidence type="ECO:0000256" key="10">
    <source>
        <dbReference type="ARBA" id="ARBA00066707"/>
    </source>
</evidence>
<dbReference type="EMBL" id="CH477769">
    <property type="protein sequence ID" value="EJY57924.1"/>
    <property type="molecule type" value="Genomic_DNA"/>
</dbReference>
<dbReference type="CDD" id="cd00190">
    <property type="entry name" value="Tryp_SPc"/>
    <property type="match status" value="1"/>
</dbReference>
<evidence type="ECO:0000256" key="12">
    <source>
        <dbReference type="RuleBase" id="RU363034"/>
    </source>
</evidence>
<feature type="domain" description="Peptidase S1" evidence="14">
    <location>
        <begin position="1301"/>
        <end position="1510"/>
    </location>
</feature>
<dbReference type="SMART" id="SM00020">
    <property type="entry name" value="Tryp_SPc"/>
    <property type="match status" value="1"/>
</dbReference>
<dbReference type="PROSITE" id="PS00134">
    <property type="entry name" value="TRYPSIN_HIS"/>
    <property type="match status" value="1"/>
</dbReference>
<dbReference type="SUPFAM" id="SSF57424">
    <property type="entry name" value="LDL receptor-like module"/>
    <property type="match status" value="7"/>
</dbReference>
<dbReference type="PaxDb" id="7159-AAEL016971-PA"/>
<feature type="region of interest" description="Disordered" evidence="13">
    <location>
        <begin position="855"/>
        <end position="889"/>
    </location>
</feature>
<evidence type="ECO:0000313" key="16">
    <source>
        <dbReference type="Proteomes" id="UP000682892"/>
    </source>
</evidence>
<dbReference type="InterPro" id="IPR018114">
    <property type="entry name" value="TRYPSIN_HIS"/>
</dbReference>
<dbReference type="Gene3D" id="4.10.400.10">
    <property type="entry name" value="Low-density Lipoprotein Receptor"/>
    <property type="match status" value="7"/>
</dbReference>
<evidence type="ECO:0000256" key="7">
    <source>
        <dbReference type="ARBA" id="ARBA00023157"/>
    </source>
</evidence>
<feature type="disulfide bond" evidence="11">
    <location>
        <begin position="1656"/>
        <end position="1671"/>
    </location>
</feature>
<reference evidence="15" key="1">
    <citation type="submission" date="2005-10" db="EMBL/GenBank/DDBJ databases">
        <authorList>
            <person name="Loftus B.J."/>
            <person name="Nene V.M."/>
            <person name="Hannick L.I."/>
            <person name="Bidwell S."/>
            <person name="Haas B."/>
            <person name="Amedeo P."/>
            <person name="Orvis J."/>
            <person name="Wortman J.R."/>
            <person name="White O.R."/>
            <person name="Salzberg S."/>
            <person name="Shumway M."/>
            <person name="Koo H."/>
            <person name="Zhao Y."/>
            <person name="Holmes M."/>
            <person name="Miller J."/>
            <person name="Schatz M."/>
            <person name="Pop M."/>
            <person name="Pai G."/>
            <person name="Utterback T."/>
            <person name="Rogers Y.-H."/>
            <person name="Kravitz S."/>
            <person name="Fraser C.M."/>
        </authorList>
    </citation>
    <scope>NUCLEOTIDE SEQUENCE</scope>
    <source>
        <strain evidence="15">Liverpool</strain>
    </source>
</reference>
<dbReference type="SMART" id="SM00192">
    <property type="entry name" value="LDLa"/>
    <property type="match status" value="8"/>
</dbReference>
<dbReference type="InterPro" id="IPR015420">
    <property type="entry name" value="Peptidase_S1A_nudel"/>
</dbReference>
<feature type="region of interest" description="Disordered" evidence="13">
    <location>
        <begin position="920"/>
        <end position="973"/>
    </location>
</feature>
<dbReference type="SUPFAM" id="SSF50494">
    <property type="entry name" value="Trypsin-like serine proteases"/>
    <property type="match status" value="2"/>
</dbReference>
<dbReference type="FunFam" id="2.40.10.10:FF:000120">
    <property type="entry name" value="Putative serine protease"/>
    <property type="match status" value="1"/>
</dbReference>
<dbReference type="InterPro" id="IPR023415">
    <property type="entry name" value="LDLR_class-A_CS"/>
</dbReference>
<feature type="disulfide bond" evidence="11">
    <location>
        <begin position="1574"/>
        <end position="1592"/>
    </location>
</feature>
<evidence type="ECO:0000256" key="13">
    <source>
        <dbReference type="SAM" id="MobiDB-lite"/>
    </source>
</evidence>
<dbReference type="EC" id="3.4.21.84" evidence="10"/>
<dbReference type="PROSITE" id="PS01209">
    <property type="entry name" value="LDLRA_1"/>
    <property type="match status" value="3"/>
</dbReference>
<feature type="disulfide bond" evidence="11">
    <location>
        <begin position="577"/>
        <end position="592"/>
    </location>
</feature>
<feature type="disulfide bond" evidence="11">
    <location>
        <begin position="164"/>
        <end position="179"/>
    </location>
</feature>
<evidence type="ECO:0000256" key="4">
    <source>
        <dbReference type="ARBA" id="ARBA00022801"/>
    </source>
</evidence>
<dbReference type="CDD" id="cd00112">
    <property type="entry name" value="LDLa"/>
    <property type="match status" value="6"/>
</dbReference>
<feature type="disulfide bond" evidence="11">
    <location>
        <begin position="1567"/>
        <end position="1579"/>
    </location>
</feature>
<keyword evidence="7 11" id="KW-1015">Disulfide bond</keyword>
<dbReference type="PANTHER" id="PTHR24258">
    <property type="entry name" value="SERINE PROTEASE-RELATED"/>
    <property type="match status" value="1"/>
</dbReference>
<dbReference type="OrthoDB" id="10016557at2759"/>
<evidence type="ECO:0000256" key="8">
    <source>
        <dbReference type="ARBA" id="ARBA00024195"/>
    </source>
</evidence>
<keyword evidence="5" id="KW-0353">Hemolymph clotting</keyword>